<evidence type="ECO:0000313" key="2">
    <source>
        <dbReference type="Proteomes" id="UP000887116"/>
    </source>
</evidence>
<dbReference type="AlphaFoldDB" id="A0A8X6G8D7"/>
<dbReference type="Proteomes" id="UP000887116">
    <property type="component" value="Unassembled WGS sequence"/>
</dbReference>
<evidence type="ECO:0000313" key="1">
    <source>
        <dbReference type="EMBL" id="GFQ98142.1"/>
    </source>
</evidence>
<protein>
    <submittedName>
        <fullName evidence="1">Uncharacterized protein</fullName>
    </submittedName>
</protein>
<keyword evidence="2" id="KW-1185">Reference proteome</keyword>
<accession>A0A8X6G8D7</accession>
<sequence length="128" mass="14919">MSMQDKTLLMNFFYTNLQRPVLIGRKSSRRKAIASMSVEDFMTAGRDELWYENKFLRDSGTWSKCYTEHYQAQLIKLSDVQEEKRPCTGQGMWKVIPLDNKGRKHTAKRAEELVFSSSRIVVPYAAFV</sequence>
<name>A0A8X6G8D7_TRICU</name>
<dbReference type="EMBL" id="BMAO01014939">
    <property type="protein sequence ID" value="GFQ98142.1"/>
    <property type="molecule type" value="Genomic_DNA"/>
</dbReference>
<comment type="caution">
    <text evidence="1">The sequence shown here is derived from an EMBL/GenBank/DDBJ whole genome shotgun (WGS) entry which is preliminary data.</text>
</comment>
<gene>
    <name evidence="1" type="ORF">TNCT_138761</name>
</gene>
<proteinExistence type="predicted"/>
<reference evidence="1" key="1">
    <citation type="submission" date="2020-07" db="EMBL/GenBank/DDBJ databases">
        <title>Multicomponent nature underlies the extraordinary mechanical properties of spider dragline silk.</title>
        <authorList>
            <person name="Kono N."/>
            <person name="Nakamura H."/>
            <person name="Mori M."/>
            <person name="Yoshida Y."/>
            <person name="Ohtoshi R."/>
            <person name="Malay A.D."/>
            <person name="Moran D.A.P."/>
            <person name="Tomita M."/>
            <person name="Numata K."/>
            <person name="Arakawa K."/>
        </authorList>
    </citation>
    <scope>NUCLEOTIDE SEQUENCE</scope>
</reference>
<organism evidence="1 2">
    <name type="scientific">Trichonephila clavata</name>
    <name type="common">Joro spider</name>
    <name type="synonym">Nephila clavata</name>
    <dbReference type="NCBI Taxonomy" id="2740835"/>
    <lineage>
        <taxon>Eukaryota</taxon>
        <taxon>Metazoa</taxon>
        <taxon>Ecdysozoa</taxon>
        <taxon>Arthropoda</taxon>
        <taxon>Chelicerata</taxon>
        <taxon>Arachnida</taxon>
        <taxon>Araneae</taxon>
        <taxon>Araneomorphae</taxon>
        <taxon>Entelegynae</taxon>
        <taxon>Araneoidea</taxon>
        <taxon>Nephilidae</taxon>
        <taxon>Trichonephila</taxon>
    </lineage>
</organism>
<dbReference type="OrthoDB" id="616263at2759"/>